<sequence length="126" mass="14038">MKNSLKTIALAVAFSATFAFSSFASDKEAKKTSSFGTSIYASRSGKIQVCVDKFTAGKTVIVLTDQRGNTMYKEIIGKNMDKYRKSLDVSELPDGNYHIEVYGNGEKHSHHFELSEKPAERKISFE</sequence>
<accession>A0A5M8QDA6</accession>
<keyword evidence="3" id="KW-1185">Reference proteome</keyword>
<evidence type="ECO:0000313" key="2">
    <source>
        <dbReference type="EMBL" id="KAA6434025.1"/>
    </source>
</evidence>
<protein>
    <recommendedName>
        <fullName evidence="4">T9SS type A sorting domain-containing protein</fullName>
    </recommendedName>
</protein>
<dbReference type="EMBL" id="VBSN01000069">
    <property type="protein sequence ID" value="KAA6434025.1"/>
    <property type="molecule type" value="Genomic_DNA"/>
</dbReference>
<organism evidence="2 3">
    <name type="scientific">Dyadobacter flavalbus</name>
    <dbReference type="NCBI Taxonomy" id="2579942"/>
    <lineage>
        <taxon>Bacteria</taxon>
        <taxon>Pseudomonadati</taxon>
        <taxon>Bacteroidota</taxon>
        <taxon>Cytophagia</taxon>
        <taxon>Cytophagales</taxon>
        <taxon>Spirosomataceae</taxon>
        <taxon>Dyadobacter</taxon>
    </lineage>
</organism>
<proteinExistence type="predicted"/>
<dbReference type="AlphaFoldDB" id="A0A5M8QDA6"/>
<name>A0A5M8QDA6_9BACT</name>
<comment type="caution">
    <text evidence="2">The sequence shown here is derived from an EMBL/GenBank/DDBJ whole genome shotgun (WGS) entry which is preliminary data.</text>
</comment>
<reference evidence="2 3" key="1">
    <citation type="submission" date="2019-05" db="EMBL/GenBank/DDBJ databases">
        <authorList>
            <person name="Qu J.-H."/>
        </authorList>
    </citation>
    <scope>NUCLEOTIDE SEQUENCE [LARGE SCALE GENOMIC DNA]</scope>
    <source>
        <strain evidence="2 3">NS28</strain>
    </source>
</reference>
<evidence type="ECO:0008006" key="4">
    <source>
        <dbReference type="Google" id="ProtNLM"/>
    </source>
</evidence>
<dbReference type="RefSeq" id="WP_139014194.1">
    <property type="nucleotide sequence ID" value="NZ_VBSN01000069.1"/>
</dbReference>
<dbReference type="Proteomes" id="UP000323994">
    <property type="component" value="Unassembled WGS sequence"/>
</dbReference>
<keyword evidence="1" id="KW-0732">Signal</keyword>
<feature type="chain" id="PRO_5024413964" description="T9SS type A sorting domain-containing protein" evidence="1">
    <location>
        <begin position="25"/>
        <end position="126"/>
    </location>
</feature>
<dbReference type="OrthoDB" id="961604at2"/>
<gene>
    <name evidence="2" type="ORF">FEM33_22325</name>
</gene>
<feature type="signal peptide" evidence="1">
    <location>
        <begin position="1"/>
        <end position="24"/>
    </location>
</feature>
<evidence type="ECO:0000256" key="1">
    <source>
        <dbReference type="SAM" id="SignalP"/>
    </source>
</evidence>
<evidence type="ECO:0000313" key="3">
    <source>
        <dbReference type="Proteomes" id="UP000323994"/>
    </source>
</evidence>